<proteinExistence type="inferred from homology"/>
<keyword evidence="5 7" id="KW-1133">Transmembrane helix</keyword>
<dbReference type="PANTHER" id="PTHR13018:SF20">
    <property type="entry name" value="SPORULATION-SPECIFIC PROTEIN 75"/>
    <property type="match status" value="1"/>
</dbReference>
<dbReference type="OrthoDB" id="1076608at2759"/>
<feature type="domain" description="CSC1/OSCA1-like 7TM region" evidence="8">
    <location>
        <begin position="373"/>
        <end position="642"/>
    </location>
</feature>
<feature type="transmembrane region" description="Helical" evidence="7">
    <location>
        <begin position="579"/>
        <end position="603"/>
    </location>
</feature>
<evidence type="ECO:0000256" key="5">
    <source>
        <dbReference type="ARBA" id="ARBA00022989"/>
    </source>
</evidence>
<organism evidence="11 12">
    <name type="scientific">Ophiobolus disseminans</name>
    <dbReference type="NCBI Taxonomy" id="1469910"/>
    <lineage>
        <taxon>Eukaryota</taxon>
        <taxon>Fungi</taxon>
        <taxon>Dikarya</taxon>
        <taxon>Ascomycota</taxon>
        <taxon>Pezizomycotina</taxon>
        <taxon>Dothideomycetes</taxon>
        <taxon>Pleosporomycetidae</taxon>
        <taxon>Pleosporales</taxon>
        <taxon>Pleosporineae</taxon>
        <taxon>Phaeosphaeriaceae</taxon>
        <taxon>Ophiobolus</taxon>
    </lineage>
</organism>
<comment type="similarity">
    <text evidence="2">Belongs to the CSC1 (TC 1.A.17) family.</text>
</comment>
<dbReference type="Pfam" id="PF13967">
    <property type="entry name" value="RSN1_TM"/>
    <property type="match status" value="1"/>
</dbReference>
<evidence type="ECO:0000256" key="2">
    <source>
        <dbReference type="ARBA" id="ARBA00007779"/>
    </source>
</evidence>
<evidence type="ECO:0000259" key="9">
    <source>
        <dbReference type="Pfam" id="PF13967"/>
    </source>
</evidence>
<dbReference type="InterPro" id="IPR045122">
    <property type="entry name" value="Csc1-like"/>
</dbReference>
<dbReference type="InterPro" id="IPR027815">
    <property type="entry name" value="CSC1/OSCA1-like_cyt"/>
</dbReference>
<feature type="transmembrane region" description="Helical" evidence="7">
    <location>
        <begin position="145"/>
        <end position="164"/>
    </location>
</feature>
<feature type="transmembrane region" description="Helical" evidence="7">
    <location>
        <begin position="510"/>
        <end position="531"/>
    </location>
</feature>
<evidence type="ECO:0000313" key="11">
    <source>
        <dbReference type="EMBL" id="KAF2818091.1"/>
    </source>
</evidence>
<keyword evidence="4 7" id="KW-0812">Transmembrane</keyword>
<gene>
    <name evidence="11" type="ORF">CC86DRAFT_389174</name>
</gene>
<dbReference type="AlphaFoldDB" id="A0A6A6ZAF1"/>
<dbReference type="GO" id="GO:0005227">
    <property type="term" value="F:calcium-activated cation channel activity"/>
    <property type="evidence" value="ECO:0007669"/>
    <property type="project" value="InterPro"/>
</dbReference>
<dbReference type="Pfam" id="PF14703">
    <property type="entry name" value="PHM7_cyt"/>
    <property type="match status" value="1"/>
</dbReference>
<dbReference type="EMBL" id="MU006261">
    <property type="protein sequence ID" value="KAF2818091.1"/>
    <property type="molecule type" value="Genomic_DNA"/>
</dbReference>
<dbReference type="InterPro" id="IPR032880">
    <property type="entry name" value="CSC1/OSCA1-like_N"/>
</dbReference>
<comment type="subcellular location">
    <subcellularLocation>
        <location evidence="1">Membrane</location>
        <topology evidence="1">Multi-pass membrane protein</topology>
    </subcellularLocation>
</comment>
<keyword evidence="3" id="KW-0813">Transport</keyword>
<feature type="domain" description="CSC1/OSCA1-like N-terminal transmembrane" evidence="9">
    <location>
        <begin position="23"/>
        <end position="166"/>
    </location>
</feature>
<evidence type="ECO:0000313" key="12">
    <source>
        <dbReference type="Proteomes" id="UP000799424"/>
    </source>
</evidence>
<feature type="transmembrane region" description="Helical" evidence="7">
    <location>
        <begin position="623"/>
        <end position="645"/>
    </location>
</feature>
<keyword evidence="12" id="KW-1185">Reference proteome</keyword>
<evidence type="ECO:0000256" key="3">
    <source>
        <dbReference type="ARBA" id="ARBA00022448"/>
    </source>
</evidence>
<evidence type="ECO:0000256" key="7">
    <source>
        <dbReference type="SAM" id="Phobius"/>
    </source>
</evidence>
<dbReference type="Pfam" id="PF02714">
    <property type="entry name" value="RSN1_7TM"/>
    <property type="match status" value="1"/>
</dbReference>
<feature type="transmembrane region" description="Helical" evidence="7">
    <location>
        <begin position="654"/>
        <end position="674"/>
    </location>
</feature>
<feature type="transmembrane region" description="Helical" evidence="7">
    <location>
        <begin position="20"/>
        <end position="44"/>
    </location>
</feature>
<accession>A0A6A6ZAF1</accession>
<feature type="transmembrane region" description="Helical" evidence="7">
    <location>
        <begin position="469"/>
        <end position="490"/>
    </location>
</feature>
<dbReference type="InterPro" id="IPR003864">
    <property type="entry name" value="CSC1/OSCA1-like_7TM"/>
</dbReference>
<evidence type="ECO:0000256" key="6">
    <source>
        <dbReference type="ARBA" id="ARBA00023136"/>
    </source>
</evidence>
<dbReference type="GO" id="GO:0005886">
    <property type="term" value="C:plasma membrane"/>
    <property type="evidence" value="ECO:0007669"/>
    <property type="project" value="TreeGrafter"/>
</dbReference>
<evidence type="ECO:0000259" key="8">
    <source>
        <dbReference type="Pfam" id="PF02714"/>
    </source>
</evidence>
<name>A0A6A6ZAF1_9PLEO</name>
<feature type="domain" description="CSC1/OSCA1-like cytosolic" evidence="10">
    <location>
        <begin position="183"/>
        <end position="362"/>
    </location>
</feature>
<dbReference type="PANTHER" id="PTHR13018">
    <property type="entry name" value="PROBABLE MEMBRANE PROTEIN DUF221-RELATED"/>
    <property type="match status" value="1"/>
</dbReference>
<feature type="transmembrane region" description="Helical" evidence="7">
    <location>
        <begin position="92"/>
        <end position="112"/>
    </location>
</feature>
<reference evidence="11" key="1">
    <citation type="journal article" date="2020" name="Stud. Mycol.">
        <title>101 Dothideomycetes genomes: a test case for predicting lifestyles and emergence of pathogens.</title>
        <authorList>
            <person name="Haridas S."/>
            <person name="Albert R."/>
            <person name="Binder M."/>
            <person name="Bloem J."/>
            <person name="Labutti K."/>
            <person name="Salamov A."/>
            <person name="Andreopoulos B."/>
            <person name="Baker S."/>
            <person name="Barry K."/>
            <person name="Bills G."/>
            <person name="Bluhm B."/>
            <person name="Cannon C."/>
            <person name="Castanera R."/>
            <person name="Culley D."/>
            <person name="Daum C."/>
            <person name="Ezra D."/>
            <person name="Gonzalez J."/>
            <person name="Henrissat B."/>
            <person name="Kuo A."/>
            <person name="Liang C."/>
            <person name="Lipzen A."/>
            <person name="Lutzoni F."/>
            <person name="Magnuson J."/>
            <person name="Mondo S."/>
            <person name="Nolan M."/>
            <person name="Ohm R."/>
            <person name="Pangilinan J."/>
            <person name="Park H.-J."/>
            <person name="Ramirez L."/>
            <person name="Alfaro M."/>
            <person name="Sun H."/>
            <person name="Tritt A."/>
            <person name="Yoshinaga Y."/>
            <person name="Zwiers L.-H."/>
            <person name="Turgeon B."/>
            <person name="Goodwin S."/>
            <person name="Spatafora J."/>
            <person name="Crous P."/>
            <person name="Grigoriev I."/>
        </authorList>
    </citation>
    <scope>NUCLEOTIDE SEQUENCE</scope>
    <source>
        <strain evidence="11">CBS 113818</strain>
    </source>
</reference>
<feature type="transmembrane region" description="Helical" evidence="7">
    <location>
        <begin position="379"/>
        <end position="408"/>
    </location>
</feature>
<dbReference type="Proteomes" id="UP000799424">
    <property type="component" value="Unassembled WGS sequence"/>
</dbReference>
<protein>
    <submittedName>
        <fullName evidence="11">DUF221-domain-containing protein</fullName>
    </submittedName>
</protein>
<keyword evidence="6 7" id="KW-0472">Membrane</keyword>
<sequence>MDLVLNKSFLKVQQLSGASLSTFMASISISTLVFALEVLIFLVIRKRLPDIYPPLPEASKTALRDWKKSVVKTFLRLDRNDGHFDRYFLRRYIRTLIIIFLPASLIITPVLLPLNYVHGKSAALGVSGLDTLGWSNVGLDHSDRFWVHLLFSLLFIAHVCWIVWSELAYYVAVRQSSPHAALRTVLIDSIPEDWLTKRELAAQLEVFPGEITAISFNRNFSPLSHLVARRERLARSLEVAETHYIRKAFKAGIKKPGRRPSIRRDLMRPPPPSQNLRGLLAWTKFGKVDTIVLYRDELRKVNEEIENSRATPERFPQLPSAFITFENPLAAHMVCQAVIHTKSGYMTPRILPLSVHDVVWDNICIPWWNRYIRTVVSNVLIATTALLCIIPAAFAGLLSQIIYITYAVTWLSWINDLLLWSLGLLQGVLPPTILIVFVKGYSTVLEYLVRKQGMSSRSSISLKIQDLYFCFLFVQTTLVVSLSAGITTITNEIGSGISLAATLAKNLPKASNYFLSYVLLQALSASASSILRIDCLIGKFILAPILDKTVTRKMERIRHQDVQWGTFVPFYTNLSCIGFLYAIITPIILLLQVLILAVFWVTYSNSSVLLTERDNGGLFYPNALKHLLIGLYVMEVSLVALFLLIRDSRGNAKCVGQACFVALAAVLTAVYHYLLCKAFNPLLTFSPTALKDTLIVDPTPQSFLHHTALDSSSAIRLPHEDGGISSKEVREIREELRGVAVSDEDATLNESGNIRLRTKSMCDLG</sequence>
<evidence type="ECO:0000256" key="4">
    <source>
        <dbReference type="ARBA" id="ARBA00022692"/>
    </source>
</evidence>
<evidence type="ECO:0000256" key="1">
    <source>
        <dbReference type="ARBA" id="ARBA00004141"/>
    </source>
</evidence>
<evidence type="ECO:0000259" key="10">
    <source>
        <dbReference type="Pfam" id="PF14703"/>
    </source>
</evidence>